<sequence length="65" mass="7474">MNDHPAERPVRSPCVSVCAMDEHDLCIGCQRTGDEITRWGRMSNEERRQVIAQAHERTRQQGVLL</sequence>
<dbReference type="RefSeq" id="WP_168084405.1">
    <property type="nucleotide sequence ID" value="NZ_JAAVJI010000007.1"/>
</dbReference>
<dbReference type="InterPro" id="IPR010710">
    <property type="entry name" value="DUF1289"/>
</dbReference>
<dbReference type="Pfam" id="PF06945">
    <property type="entry name" value="DUF1289"/>
    <property type="match status" value="1"/>
</dbReference>
<dbReference type="EMBL" id="JAAVJI010000007">
    <property type="protein sequence ID" value="NJP01831.1"/>
    <property type="molecule type" value="Genomic_DNA"/>
</dbReference>
<accession>A0ABX0YEJ8</accession>
<keyword evidence="2" id="KW-1185">Reference proteome</keyword>
<evidence type="ECO:0000313" key="2">
    <source>
        <dbReference type="Proteomes" id="UP000746535"/>
    </source>
</evidence>
<gene>
    <name evidence="1" type="ORF">HBH25_13330</name>
</gene>
<dbReference type="Proteomes" id="UP000746535">
    <property type="component" value="Unassembled WGS sequence"/>
</dbReference>
<proteinExistence type="predicted"/>
<name>A0ABX0YEJ8_9PSED</name>
<evidence type="ECO:0000313" key="1">
    <source>
        <dbReference type="EMBL" id="NJP01831.1"/>
    </source>
</evidence>
<protein>
    <submittedName>
        <fullName evidence="1">DUF1289 domain-containing protein</fullName>
    </submittedName>
</protein>
<dbReference type="PANTHER" id="PTHR35175">
    <property type="entry name" value="DUF1289 DOMAIN-CONTAINING PROTEIN"/>
    <property type="match status" value="1"/>
</dbReference>
<organism evidence="1 2">
    <name type="scientific">Pseudomonas quercus</name>
    <dbReference type="NCBI Taxonomy" id="2722792"/>
    <lineage>
        <taxon>Bacteria</taxon>
        <taxon>Pseudomonadati</taxon>
        <taxon>Pseudomonadota</taxon>
        <taxon>Gammaproteobacteria</taxon>
        <taxon>Pseudomonadales</taxon>
        <taxon>Pseudomonadaceae</taxon>
        <taxon>Pseudomonas</taxon>
    </lineage>
</organism>
<comment type="caution">
    <text evidence="1">The sequence shown here is derived from an EMBL/GenBank/DDBJ whole genome shotgun (WGS) entry which is preliminary data.</text>
</comment>
<reference evidence="1 2" key="1">
    <citation type="submission" date="2020-03" db="EMBL/GenBank/DDBJ databases">
        <authorList>
            <person name="Wang L."/>
            <person name="He N."/>
            <person name="Li Y."/>
            <person name="Fang Y."/>
            <person name="Zhang F."/>
        </authorList>
    </citation>
    <scope>NUCLEOTIDE SEQUENCE [LARGE SCALE GENOMIC DNA]</scope>
    <source>
        <strain evidence="2">hsmgli-8</strain>
    </source>
</reference>
<dbReference type="PANTHER" id="PTHR35175:SF2">
    <property type="entry name" value="DUF1289 DOMAIN-CONTAINING PROTEIN"/>
    <property type="match status" value="1"/>
</dbReference>